<feature type="transmembrane region" description="Helical" evidence="2">
    <location>
        <begin position="67"/>
        <end position="87"/>
    </location>
</feature>
<evidence type="ECO:0000256" key="2">
    <source>
        <dbReference type="SAM" id="Phobius"/>
    </source>
</evidence>
<sequence>MENKNPSRKRARSYEPEQQSTRVPESKSDLTPRFKLIFSTVAVLTVLALILNVLLAAFGGDSEQVKAAAEACSTTYMMGFGAIVGLISGKVA</sequence>
<keyword evidence="2" id="KW-0812">Transmembrane</keyword>
<proteinExistence type="predicted"/>
<accession>A0AB39P9I1</accession>
<feature type="region of interest" description="Disordered" evidence="1">
    <location>
        <begin position="1"/>
        <end position="28"/>
    </location>
</feature>
<name>A0AB39P9I1_9ACTN</name>
<protein>
    <submittedName>
        <fullName evidence="3">Uncharacterized protein</fullName>
    </submittedName>
</protein>
<gene>
    <name evidence="3" type="ORF">AB5J56_23230</name>
</gene>
<keyword evidence="2" id="KW-1133">Transmembrane helix</keyword>
<dbReference type="RefSeq" id="WP_369234695.1">
    <property type="nucleotide sequence ID" value="NZ_CP163435.1"/>
</dbReference>
<dbReference type="AlphaFoldDB" id="A0AB39P9I1"/>
<evidence type="ECO:0000256" key="1">
    <source>
        <dbReference type="SAM" id="MobiDB-lite"/>
    </source>
</evidence>
<feature type="transmembrane region" description="Helical" evidence="2">
    <location>
        <begin position="36"/>
        <end position="55"/>
    </location>
</feature>
<reference evidence="3" key="1">
    <citation type="submission" date="2024-07" db="EMBL/GenBank/DDBJ databases">
        <authorList>
            <person name="Yu S.T."/>
        </authorList>
    </citation>
    <scope>NUCLEOTIDE SEQUENCE</scope>
    <source>
        <strain evidence="3">R21</strain>
    </source>
</reference>
<feature type="compositionally biased region" description="Basic residues" evidence="1">
    <location>
        <begin position="1"/>
        <end position="11"/>
    </location>
</feature>
<keyword evidence="2" id="KW-0472">Membrane</keyword>
<organism evidence="3">
    <name type="scientific">Streptomyces sp. R21</name>
    <dbReference type="NCBI Taxonomy" id="3238627"/>
    <lineage>
        <taxon>Bacteria</taxon>
        <taxon>Bacillati</taxon>
        <taxon>Actinomycetota</taxon>
        <taxon>Actinomycetes</taxon>
        <taxon>Kitasatosporales</taxon>
        <taxon>Streptomycetaceae</taxon>
        <taxon>Streptomyces</taxon>
    </lineage>
</organism>
<evidence type="ECO:0000313" key="3">
    <source>
        <dbReference type="EMBL" id="XDQ27448.1"/>
    </source>
</evidence>
<dbReference type="EMBL" id="CP163435">
    <property type="protein sequence ID" value="XDQ27448.1"/>
    <property type="molecule type" value="Genomic_DNA"/>
</dbReference>